<evidence type="ECO:0000256" key="11">
    <source>
        <dbReference type="ARBA" id="ARBA00023040"/>
    </source>
</evidence>
<evidence type="ECO:0000256" key="15">
    <source>
        <dbReference type="ARBA" id="ARBA00023180"/>
    </source>
</evidence>
<dbReference type="PRINTS" id="PR00249">
    <property type="entry name" value="GPCRSECRETIN"/>
</dbReference>
<dbReference type="SMART" id="SM00179">
    <property type="entry name" value="EGF_CA"/>
    <property type="match status" value="2"/>
</dbReference>
<dbReference type="EMBL" id="JAINUG010000239">
    <property type="protein sequence ID" value="KAJ8385883.1"/>
    <property type="molecule type" value="Genomic_DNA"/>
</dbReference>
<feature type="signal peptide" evidence="19">
    <location>
        <begin position="1"/>
        <end position="24"/>
    </location>
</feature>
<evidence type="ECO:0000256" key="19">
    <source>
        <dbReference type="SAM" id="SignalP"/>
    </source>
</evidence>
<dbReference type="PROSITE" id="PS50261">
    <property type="entry name" value="G_PROTEIN_RECEP_F2_4"/>
    <property type="match status" value="1"/>
</dbReference>
<dbReference type="Gene3D" id="2.60.220.50">
    <property type="match status" value="1"/>
</dbReference>
<evidence type="ECO:0000256" key="13">
    <source>
        <dbReference type="ARBA" id="ARBA00023157"/>
    </source>
</evidence>
<dbReference type="FunFam" id="2.10.25.10:FF:000038">
    <property type="entry name" value="Fibrillin 2"/>
    <property type="match status" value="2"/>
</dbReference>
<dbReference type="PROSITE" id="PS50221">
    <property type="entry name" value="GAIN_B"/>
    <property type="match status" value="1"/>
</dbReference>
<evidence type="ECO:0000313" key="24">
    <source>
        <dbReference type="Proteomes" id="UP001221898"/>
    </source>
</evidence>
<comment type="similarity">
    <text evidence="2">Belongs to the G-protein coupled receptor 2 family. Adhesion G-protein coupled receptor (ADGR) subfamily.</text>
</comment>
<dbReference type="Pfam" id="PF07645">
    <property type="entry name" value="EGF_CA"/>
    <property type="match status" value="2"/>
</dbReference>
<evidence type="ECO:0000256" key="17">
    <source>
        <dbReference type="PROSITE-ProRule" id="PRU00076"/>
    </source>
</evidence>
<dbReference type="InterPro" id="IPR046338">
    <property type="entry name" value="GAIN_dom_sf"/>
</dbReference>
<evidence type="ECO:0000256" key="12">
    <source>
        <dbReference type="ARBA" id="ARBA00023136"/>
    </source>
</evidence>
<dbReference type="PROSITE" id="PS01187">
    <property type="entry name" value="EGF_CA"/>
    <property type="match status" value="1"/>
</dbReference>
<dbReference type="PANTHER" id="PTHR12011">
    <property type="entry name" value="ADHESION G-PROTEIN COUPLED RECEPTOR"/>
    <property type="match status" value="1"/>
</dbReference>
<dbReference type="InterPro" id="IPR001740">
    <property type="entry name" value="GPCR_2_EMR1-like_rcpt"/>
</dbReference>
<keyword evidence="7 19" id="KW-0732">Signal</keyword>
<evidence type="ECO:0000256" key="3">
    <source>
        <dbReference type="ARBA" id="ARBA00022475"/>
    </source>
</evidence>
<feature type="transmembrane region" description="Helical" evidence="18">
    <location>
        <begin position="791"/>
        <end position="813"/>
    </location>
</feature>
<dbReference type="SMART" id="SM00181">
    <property type="entry name" value="EGF"/>
    <property type="match status" value="3"/>
</dbReference>
<dbReference type="GO" id="GO:0004930">
    <property type="term" value="F:G protein-coupled receptor activity"/>
    <property type="evidence" value="ECO:0007669"/>
    <property type="project" value="UniProtKB-KW"/>
</dbReference>
<keyword evidence="14" id="KW-0675">Receptor</keyword>
<dbReference type="SMART" id="SM00607">
    <property type="entry name" value="FTP"/>
    <property type="match status" value="1"/>
</dbReference>
<dbReference type="PROSITE" id="PS50026">
    <property type="entry name" value="EGF_3"/>
    <property type="match status" value="2"/>
</dbReference>
<gene>
    <name evidence="23" type="ORF">AAFF_G00179490</name>
</gene>
<dbReference type="InterPro" id="IPR017981">
    <property type="entry name" value="GPCR_2-like_7TM"/>
</dbReference>
<dbReference type="InterPro" id="IPR000832">
    <property type="entry name" value="GPCR_2_secretin-like"/>
</dbReference>
<reference evidence="23" key="1">
    <citation type="journal article" date="2023" name="Science">
        <title>Genome structures resolve the early diversification of teleost fishes.</title>
        <authorList>
            <person name="Parey E."/>
            <person name="Louis A."/>
            <person name="Montfort J."/>
            <person name="Bouchez O."/>
            <person name="Roques C."/>
            <person name="Iampietro C."/>
            <person name="Lluch J."/>
            <person name="Castinel A."/>
            <person name="Donnadieu C."/>
            <person name="Desvignes T."/>
            <person name="Floi Bucao C."/>
            <person name="Jouanno E."/>
            <person name="Wen M."/>
            <person name="Mejri S."/>
            <person name="Dirks R."/>
            <person name="Jansen H."/>
            <person name="Henkel C."/>
            <person name="Chen W.J."/>
            <person name="Zahm M."/>
            <person name="Cabau C."/>
            <person name="Klopp C."/>
            <person name="Thompson A.W."/>
            <person name="Robinson-Rechavi M."/>
            <person name="Braasch I."/>
            <person name="Lecointre G."/>
            <person name="Bobe J."/>
            <person name="Postlethwait J.H."/>
            <person name="Berthelot C."/>
            <person name="Roest Crollius H."/>
            <person name="Guiguen Y."/>
        </authorList>
    </citation>
    <scope>NUCLEOTIDE SEQUENCE</scope>
    <source>
        <strain evidence="23">NC1722</strain>
    </source>
</reference>
<dbReference type="PROSITE" id="PS00010">
    <property type="entry name" value="ASX_HYDROXYL"/>
    <property type="match status" value="1"/>
</dbReference>
<evidence type="ECO:0000256" key="5">
    <source>
        <dbReference type="ARBA" id="ARBA00022692"/>
    </source>
</evidence>
<feature type="transmembrane region" description="Helical" evidence="18">
    <location>
        <begin position="573"/>
        <end position="596"/>
    </location>
</feature>
<keyword evidence="10 18" id="KW-1133">Transmembrane helix</keyword>
<dbReference type="SUPFAM" id="SSF49785">
    <property type="entry name" value="Galactose-binding domain-like"/>
    <property type="match status" value="1"/>
</dbReference>
<keyword evidence="9" id="KW-0106">Calcium</keyword>
<evidence type="ECO:0000256" key="9">
    <source>
        <dbReference type="ARBA" id="ARBA00022837"/>
    </source>
</evidence>
<evidence type="ECO:0000256" key="14">
    <source>
        <dbReference type="ARBA" id="ARBA00023170"/>
    </source>
</evidence>
<feature type="transmembrane region" description="Helical" evidence="18">
    <location>
        <begin position="680"/>
        <end position="701"/>
    </location>
</feature>
<evidence type="ECO:0000256" key="10">
    <source>
        <dbReference type="ARBA" id="ARBA00022989"/>
    </source>
</evidence>
<evidence type="ECO:0000256" key="1">
    <source>
        <dbReference type="ARBA" id="ARBA00004651"/>
    </source>
</evidence>
<dbReference type="SUPFAM" id="SSF57196">
    <property type="entry name" value="EGF/Laminin"/>
    <property type="match status" value="2"/>
</dbReference>
<feature type="transmembrane region" description="Helical" evidence="18">
    <location>
        <begin position="632"/>
        <end position="654"/>
    </location>
</feature>
<feature type="domain" description="EGF-like" evidence="20">
    <location>
        <begin position="264"/>
        <end position="300"/>
    </location>
</feature>
<dbReference type="InterPro" id="IPR000152">
    <property type="entry name" value="EGF-type_Asp/Asn_hydroxyl_site"/>
</dbReference>
<keyword evidence="13" id="KW-1015">Disulfide bond</keyword>
<dbReference type="InterPro" id="IPR049883">
    <property type="entry name" value="NOTCH1_EGF-like"/>
</dbReference>
<dbReference type="GO" id="GO:0007166">
    <property type="term" value="P:cell surface receptor signaling pathway"/>
    <property type="evidence" value="ECO:0007669"/>
    <property type="project" value="InterPro"/>
</dbReference>
<dbReference type="InterPro" id="IPR057244">
    <property type="entry name" value="GAIN_B"/>
</dbReference>
<dbReference type="InterPro" id="IPR001881">
    <property type="entry name" value="EGF-like_Ca-bd_dom"/>
</dbReference>
<keyword evidence="16" id="KW-0807">Transducer</keyword>
<feature type="domain" description="G-protein coupled receptors family 2 profile 2" evidence="22">
    <location>
        <begin position="571"/>
        <end position="814"/>
    </location>
</feature>
<evidence type="ECO:0000256" key="6">
    <source>
        <dbReference type="ARBA" id="ARBA00022723"/>
    </source>
</evidence>
<evidence type="ECO:0000256" key="18">
    <source>
        <dbReference type="SAM" id="Phobius"/>
    </source>
</evidence>
<keyword evidence="11" id="KW-0297">G-protein coupled receptor</keyword>
<dbReference type="Proteomes" id="UP001221898">
    <property type="component" value="Unassembled WGS sequence"/>
</dbReference>
<feature type="domain" description="EGF-like" evidence="20">
    <location>
        <begin position="215"/>
        <end position="253"/>
    </location>
</feature>
<sequence length="862" mass="94608">MNHVCFPLLLGSLLSLLSCSLEEGEENVAFGKKATQSTSTNAYKAIDGKRNTRYTDGSCTHTWGDSLPWWRVDLLHSHKVTSVAITNRGDCCPERINGAEIHIGNSLYNNGNSNPVCAVVPQIPAGQTTTYECQGMEGRYVNIFIPKLAVLTLCEVEVYGNLIHEANFAIHHSNCNLTSCGPLAQCTSDGGCVCSPGYRLPVDILPNSDSYGCADIDECVEESTICGPNATCTNTPGGHTCTCHQGYLVIPPDSMASTSNPCQDVDECSQSTCGSNAVCYNTVGGYYCSCQDGYMSSTDLNWEFGVTLCQSAQEHLHSLTPPEGQSPEIFFLNKLSQELENNPDIILAEGTVTSVLTTALLVTDNMSPEDGEDNSAEAASVILKISERLVSALVEPTKTQSKKTVKTPSMEINIHVIGPEGNITEVPALNAKENIMTINLPAIAKNNNGSVAAVLMSVSGMEKLMSPSFFRTENVTEMYSDIITATLLKTNDTELPEPVNFTIHHKKKYQAGLVTCVYWEDKGLEKHWSVKGCTASFSDENHTVCSCTHLSTFAILLQTEEQHAKEGDPLLEWINLVCMCVGLAFLALAILSFLFCSWNPKINNTARLHLSICLFSAHLLFMVGMSQTENTVLCAVIAGMLHFLFLSSFVWMLLETVQLFLLVRCLAKVQVIQREGLESWYLLLIGYGAPVVVVGVSAGVFSDGYGSKEQCWLEKDKNFQWSFIGPVCSILALNLVSFCVIIWSLKPTLVNMKSNISQARDTRLIVFKIVAQFFILGCAWILGFFQSSTVLKYLFIVLNSQQGTFIFVVHCLLNKEVREEYRRWLTCLCRAEEPSQTPTCMNIVNDSVKAASPSTEEMDKVS</sequence>
<feature type="transmembrane region" description="Helical" evidence="18">
    <location>
        <begin position="765"/>
        <end position="785"/>
    </location>
</feature>
<dbReference type="InterPro" id="IPR006585">
    <property type="entry name" value="FTP1"/>
</dbReference>
<comment type="caution">
    <text evidence="17">Lacks conserved residue(s) required for the propagation of feature annotation.</text>
</comment>
<dbReference type="Pfam" id="PF00002">
    <property type="entry name" value="7tm_2"/>
    <property type="match status" value="1"/>
</dbReference>
<dbReference type="Gene3D" id="2.60.120.260">
    <property type="entry name" value="Galactose-binding domain-like"/>
    <property type="match status" value="1"/>
</dbReference>
<evidence type="ECO:0000256" key="2">
    <source>
        <dbReference type="ARBA" id="ARBA00007343"/>
    </source>
</evidence>
<comment type="caution">
    <text evidence="23">The sequence shown here is derived from an EMBL/GenBank/DDBJ whole genome shotgun (WGS) entry which is preliminary data.</text>
</comment>
<proteinExistence type="inferred from homology"/>
<keyword evidence="15" id="KW-0325">Glycoprotein</keyword>
<dbReference type="GO" id="GO:0005509">
    <property type="term" value="F:calcium ion binding"/>
    <property type="evidence" value="ECO:0007669"/>
    <property type="project" value="InterPro"/>
</dbReference>
<keyword evidence="4 17" id="KW-0245">EGF-like domain</keyword>
<feature type="transmembrane region" description="Helical" evidence="18">
    <location>
        <begin position="721"/>
        <end position="745"/>
    </location>
</feature>
<dbReference type="Pfam" id="PF01825">
    <property type="entry name" value="GPS"/>
    <property type="match status" value="1"/>
</dbReference>
<dbReference type="InterPro" id="IPR018097">
    <property type="entry name" value="EGF_Ca-bd_CS"/>
</dbReference>
<evidence type="ECO:0000256" key="4">
    <source>
        <dbReference type="ARBA" id="ARBA00022536"/>
    </source>
</evidence>
<evidence type="ECO:0000259" key="20">
    <source>
        <dbReference type="PROSITE" id="PS50026"/>
    </source>
</evidence>
<evidence type="ECO:0000256" key="16">
    <source>
        <dbReference type="ARBA" id="ARBA00023224"/>
    </source>
</evidence>
<dbReference type="SMART" id="SM00303">
    <property type="entry name" value="GPS"/>
    <property type="match status" value="1"/>
</dbReference>
<dbReference type="GO" id="GO:0030855">
    <property type="term" value="P:epithelial cell differentiation"/>
    <property type="evidence" value="ECO:0007669"/>
    <property type="project" value="UniProtKB-ARBA"/>
</dbReference>
<dbReference type="FunFam" id="1.20.1070.10:FF:000054">
    <property type="entry name" value="Adhesion G protein-coupled receptor E3"/>
    <property type="match status" value="1"/>
</dbReference>
<dbReference type="PRINTS" id="PR01128">
    <property type="entry name" value="EMR1HORMONER"/>
</dbReference>
<keyword evidence="24" id="KW-1185">Reference proteome</keyword>
<name>A0AAD7RKA4_9TELE</name>
<feature type="chain" id="PRO_5042039084" evidence="19">
    <location>
        <begin position="25"/>
        <end position="862"/>
    </location>
</feature>
<dbReference type="Gene3D" id="1.20.1070.10">
    <property type="entry name" value="Rhodopsin 7-helix transmembrane proteins"/>
    <property type="match status" value="1"/>
</dbReference>
<accession>A0AAD7RKA4</accession>
<keyword evidence="6" id="KW-0479">Metal-binding</keyword>
<keyword evidence="12 18" id="KW-0472">Membrane</keyword>
<dbReference type="Pfam" id="PF22633">
    <property type="entry name" value="F5_F8_type_C_2"/>
    <property type="match status" value="1"/>
</dbReference>
<dbReference type="InterPro" id="IPR008979">
    <property type="entry name" value="Galactose-bd-like_sf"/>
</dbReference>
<feature type="transmembrane region" description="Helical" evidence="18">
    <location>
        <begin position="608"/>
        <end position="626"/>
    </location>
</feature>
<organism evidence="23 24">
    <name type="scientific">Aldrovandia affinis</name>
    <dbReference type="NCBI Taxonomy" id="143900"/>
    <lineage>
        <taxon>Eukaryota</taxon>
        <taxon>Metazoa</taxon>
        <taxon>Chordata</taxon>
        <taxon>Craniata</taxon>
        <taxon>Vertebrata</taxon>
        <taxon>Euteleostomi</taxon>
        <taxon>Actinopterygii</taxon>
        <taxon>Neopterygii</taxon>
        <taxon>Teleostei</taxon>
        <taxon>Notacanthiformes</taxon>
        <taxon>Halosauridae</taxon>
        <taxon>Aldrovandia</taxon>
    </lineage>
</organism>
<keyword evidence="5 18" id="KW-0812">Transmembrane</keyword>
<dbReference type="SUPFAM" id="SSF81321">
    <property type="entry name" value="Family A G protein-coupled receptor-like"/>
    <property type="match status" value="1"/>
</dbReference>
<dbReference type="Gene3D" id="2.10.25.10">
    <property type="entry name" value="Laminin"/>
    <property type="match status" value="3"/>
</dbReference>
<dbReference type="PANTHER" id="PTHR12011:SF469">
    <property type="entry name" value="ADHESION G PROTEIN-COUPLED RECEPTOR E1-RELATED"/>
    <property type="match status" value="1"/>
</dbReference>
<dbReference type="InterPro" id="IPR000203">
    <property type="entry name" value="GPS"/>
</dbReference>
<dbReference type="CDD" id="cd00054">
    <property type="entry name" value="EGF_CA"/>
    <property type="match status" value="2"/>
</dbReference>
<evidence type="ECO:0000256" key="7">
    <source>
        <dbReference type="ARBA" id="ARBA00022729"/>
    </source>
</evidence>
<evidence type="ECO:0000313" key="23">
    <source>
        <dbReference type="EMBL" id="KAJ8385883.1"/>
    </source>
</evidence>
<dbReference type="GO" id="GO:0007189">
    <property type="term" value="P:adenylate cyclase-activating G protein-coupled receptor signaling pathway"/>
    <property type="evidence" value="ECO:0007669"/>
    <property type="project" value="TreeGrafter"/>
</dbReference>
<evidence type="ECO:0000259" key="21">
    <source>
        <dbReference type="PROSITE" id="PS50221"/>
    </source>
</evidence>
<dbReference type="AlphaFoldDB" id="A0AAD7RKA4"/>
<keyword evidence="3" id="KW-1003">Cell membrane</keyword>
<comment type="subcellular location">
    <subcellularLocation>
        <location evidence="1">Cell membrane</location>
        <topology evidence="1">Multi-pass membrane protein</topology>
    </subcellularLocation>
</comment>
<feature type="domain" description="GAIN-B" evidence="21">
    <location>
        <begin position="413"/>
        <end position="563"/>
    </location>
</feature>
<keyword evidence="8" id="KW-0677">Repeat</keyword>
<dbReference type="GO" id="GO:0005886">
    <property type="term" value="C:plasma membrane"/>
    <property type="evidence" value="ECO:0007669"/>
    <property type="project" value="UniProtKB-SubCell"/>
</dbReference>
<evidence type="ECO:0000256" key="8">
    <source>
        <dbReference type="ARBA" id="ARBA00022737"/>
    </source>
</evidence>
<protein>
    <submittedName>
        <fullName evidence="23">Uncharacterized protein</fullName>
    </submittedName>
</protein>
<dbReference type="InterPro" id="IPR000742">
    <property type="entry name" value="EGF"/>
</dbReference>
<evidence type="ECO:0000259" key="22">
    <source>
        <dbReference type="PROSITE" id="PS50261"/>
    </source>
</evidence>